<dbReference type="Proteomes" id="UP000327157">
    <property type="component" value="Chromosome 15"/>
</dbReference>
<comment type="caution">
    <text evidence="3">The sequence shown here is derived from an EMBL/GenBank/DDBJ whole genome shotgun (WGS) entry which is preliminary data.</text>
</comment>
<keyword evidence="4" id="KW-1185">Reference proteome</keyword>
<organism evidence="3 4">
    <name type="scientific">Pyrus ussuriensis x Pyrus communis</name>
    <dbReference type="NCBI Taxonomy" id="2448454"/>
    <lineage>
        <taxon>Eukaryota</taxon>
        <taxon>Viridiplantae</taxon>
        <taxon>Streptophyta</taxon>
        <taxon>Embryophyta</taxon>
        <taxon>Tracheophyta</taxon>
        <taxon>Spermatophyta</taxon>
        <taxon>Magnoliopsida</taxon>
        <taxon>eudicotyledons</taxon>
        <taxon>Gunneridae</taxon>
        <taxon>Pentapetalae</taxon>
        <taxon>rosids</taxon>
        <taxon>fabids</taxon>
        <taxon>Rosales</taxon>
        <taxon>Rosaceae</taxon>
        <taxon>Amygdaloideae</taxon>
        <taxon>Maleae</taxon>
        <taxon>Pyrus</taxon>
    </lineage>
</organism>
<evidence type="ECO:0000313" key="4">
    <source>
        <dbReference type="Proteomes" id="UP000327157"/>
    </source>
</evidence>
<proteinExistence type="predicted"/>
<dbReference type="AlphaFoldDB" id="A0A5N5GQR1"/>
<evidence type="ECO:0000313" key="3">
    <source>
        <dbReference type="EMBL" id="KAB2617477.1"/>
    </source>
</evidence>
<name>A0A5N5GQR1_9ROSA</name>
<gene>
    <name evidence="3" type="ORF">D8674_013346</name>
</gene>
<reference evidence="3 4" key="1">
    <citation type="submission" date="2019-09" db="EMBL/GenBank/DDBJ databases">
        <authorList>
            <person name="Ou C."/>
        </authorList>
    </citation>
    <scope>NUCLEOTIDE SEQUENCE [LARGE SCALE GENOMIC DNA]</scope>
    <source>
        <strain evidence="3">S2</strain>
        <tissue evidence="3">Leaf</tissue>
    </source>
</reference>
<accession>A0A5N5GQR1</accession>
<sequence>MRYKLALPDNQCLVGFSNVGEIDDYERAVEGLAYEESNNASAKSDPGSGKHPQASLWKDMEGEDSGKELSDKDDSKAVEDVDLDEADRFLNDDVQVEVGDTEASVEEWASWHEALGKLKYSIANEAKVLNSMKELIILGEAFSSRVDFRGVKVCSGLAEVLGRFFKHASDADHRRLCWRDMISDVVALGVPVGFLVEKLGELRDTMFRLRLEKEKGVLDQFIKVNKLMRALELQCKELEVEKLKLKELVRGSSKEITAYP</sequence>
<evidence type="ECO:0000256" key="2">
    <source>
        <dbReference type="SAM" id="MobiDB-lite"/>
    </source>
</evidence>
<feature type="region of interest" description="Disordered" evidence="2">
    <location>
        <begin position="36"/>
        <end position="77"/>
    </location>
</feature>
<feature type="compositionally biased region" description="Basic and acidic residues" evidence="2">
    <location>
        <begin position="58"/>
        <end position="77"/>
    </location>
</feature>
<keyword evidence="1" id="KW-0175">Coiled coil</keyword>
<protein>
    <submittedName>
        <fullName evidence="3">Uncharacterized protein</fullName>
    </submittedName>
</protein>
<reference evidence="3 4" key="3">
    <citation type="submission" date="2019-11" db="EMBL/GenBank/DDBJ databases">
        <title>A de novo genome assembly of a pear dwarfing rootstock.</title>
        <authorList>
            <person name="Wang F."/>
            <person name="Wang J."/>
            <person name="Li S."/>
            <person name="Zhang Y."/>
            <person name="Fang M."/>
            <person name="Ma L."/>
            <person name="Zhao Y."/>
            <person name="Jiang S."/>
        </authorList>
    </citation>
    <scope>NUCLEOTIDE SEQUENCE [LARGE SCALE GENOMIC DNA]</scope>
    <source>
        <strain evidence="3">S2</strain>
        <tissue evidence="3">Leaf</tissue>
    </source>
</reference>
<feature type="coiled-coil region" evidence="1">
    <location>
        <begin position="221"/>
        <end position="248"/>
    </location>
</feature>
<evidence type="ECO:0000256" key="1">
    <source>
        <dbReference type="SAM" id="Coils"/>
    </source>
</evidence>
<dbReference type="EMBL" id="SMOL01000401">
    <property type="protein sequence ID" value="KAB2617477.1"/>
    <property type="molecule type" value="Genomic_DNA"/>
</dbReference>
<reference evidence="4" key="2">
    <citation type="submission" date="2019-10" db="EMBL/GenBank/DDBJ databases">
        <title>A de novo genome assembly of a pear dwarfing rootstock.</title>
        <authorList>
            <person name="Wang F."/>
            <person name="Wang J."/>
            <person name="Li S."/>
            <person name="Zhang Y."/>
            <person name="Fang M."/>
            <person name="Ma L."/>
            <person name="Zhao Y."/>
            <person name="Jiang S."/>
        </authorList>
    </citation>
    <scope>NUCLEOTIDE SEQUENCE [LARGE SCALE GENOMIC DNA]</scope>
</reference>